<dbReference type="InterPro" id="IPR013083">
    <property type="entry name" value="Znf_RING/FYVE/PHD"/>
</dbReference>
<dbReference type="InterPro" id="IPR001841">
    <property type="entry name" value="Znf_RING"/>
</dbReference>
<dbReference type="SMART" id="SM00504">
    <property type="entry name" value="Ubox"/>
    <property type="match status" value="1"/>
</dbReference>
<dbReference type="InterPro" id="IPR027370">
    <property type="entry name" value="Znf-RING_euk"/>
</dbReference>
<keyword evidence="5" id="KW-0175">Coiled coil</keyword>
<dbReference type="GO" id="GO:0016567">
    <property type="term" value="P:protein ubiquitination"/>
    <property type="evidence" value="ECO:0007669"/>
    <property type="project" value="InterPro"/>
</dbReference>
<organism evidence="9 10">
    <name type="scientific">Periophthalmus magnuspinnatus</name>
    <dbReference type="NCBI Taxonomy" id="409849"/>
    <lineage>
        <taxon>Eukaryota</taxon>
        <taxon>Metazoa</taxon>
        <taxon>Chordata</taxon>
        <taxon>Craniata</taxon>
        <taxon>Vertebrata</taxon>
        <taxon>Euteleostomi</taxon>
        <taxon>Actinopterygii</taxon>
        <taxon>Neopterygii</taxon>
        <taxon>Teleostei</taxon>
        <taxon>Neoteleostei</taxon>
        <taxon>Acanthomorphata</taxon>
        <taxon>Gobiaria</taxon>
        <taxon>Gobiiformes</taxon>
        <taxon>Gobioidei</taxon>
        <taxon>Gobiidae</taxon>
        <taxon>Oxudercinae</taxon>
        <taxon>Periophthalmus</taxon>
    </lineage>
</organism>
<dbReference type="PROSITE" id="PS00518">
    <property type="entry name" value="ZF_RING_1"/>
    <property type="match status" value="1"/>
</dbReference>
<dbReference type="InterPro" id="IPR003877">
    <property type="entry name" value="SPRY_dom"/>
</dbReference>
<evidence type="ECO:0000256" key="2">
    <source>
        <dbReference type="ARBA" id="ARBA00022771"/>
    </source>
</evidence>
<evidence type="ECO:0000313" key="10">
    <source>
        <dbReference type="Proteomes" id="UP000261520"/>
    </source>
</evidence>
<keyword evidence="1" id="KW-0479">Metal-binding</keyword>
<feature type="domain" description="RING-type" evidence="6">
    <location>
        <begin position="19"/>
        <end position="57"/>
    </location>
</feature>
<dbReference type="PROSITE" id="PS50188">
    <property type="entry name" value="B302_SPRY"/>
    <property type="match status" value="1"/>
</dbReference>
<feature type="domain" description="B box-type" evidence="7">
    <location>
        <begin position="90"/>
        <end position="135"/>
    </location>
</feature>
<reference evidence="9" key="1">
    <citation type="submission" date="2025-08" db="UniProtKB">
        <authorList>
            <consortium name="Ensembl"/>
        </authorList>
    </citation>
    <scope>IDENTIFICATION</scope>
</reference>
<dbReference type="GO" id="GO:0004842">
    <property type="term" value="F:ubiquitin-protein transferase activity"/>
    <property type="evidence" value="ECO:0007669"/>
    <property type="project" value="InterPro"/>
</dbReference>
<evidence type="ECO:0000259" key="8">
    <source>
        <dbReference type="PROSITE" id="PS50188"/>
    </source>
</evidence>
<dbReference type="InterPro" id="IPR013320">
    <property type="entry name" value="ConA-like_dom_sf"/>
</dbReference>
<reference evidence="9" key="2">
    <citation type="submission" date="2025-09" db="UniProtKB">
        <authorList>
            <consortium name="Ensembl"/>
        </authorList>
    </citation>
    <scope>IDENTIFICATION</scope>
</reference>
<evidence type="ECO:0000256" key="5">
    <source>
        <dbReference type="SAM" id="Coils"/>
    </source>
</evidence>
<dbReference type="SMART" id="SM00449">
    <property type="entry name" value="SPRY"/>
    <property type="match status" value="1"/>
</dbReference>
<protein>
    <recommendedName>
        <fullName evidence="11">Tripartite motif containing 35-28</fullName>
    </recommendedName>
</protein>
<evidence type="ECO:0000256" key="4">
    <source>
        <dbReference type="PROSITE-ProRule" id="PRU00024"/>
    </source>
</evidence>
<dbReference type="InterPro" id="IPR000315">
    <property type="entry name" value="Znf_B-box"/>
</dbReference>
<dbReference type="InterPro" id="IPR003613">
    <property type="entry name" value="Ubox_domain"/>
</dbReference>
<dbReference type="PANTHER" id="PTHR24103">
    <property type="entry name" value="E3 UBIQUITIN-PROTEIN LIGASE TRIM"/>
    <property type="match status" value="1"/>
</dbReference>
<dbReference type="Pfam" id="PF00622">
    <property type="entry name" value="SPRY"/>
    <property type="match status" value="1"/>
</dbReference>
<dbReference type="InterPro" id="IPR050143">
    <property type="entry name" value="TRIM/RBCC"/>
</dbReference>
<dbReference type="Gene3D" id="3.30.40.10">
    <property type="entry name" value="Zinc/RING finger domain, C3HC4 (zinc finger)"/>
    <property type="match status" value="1"/>
</dbReference>
<dbReference type="SUPFAM" id="SSF49899">
    <property type="entry name" value="Concanavalin A-like lectins/glucanases"/>
    <property type="match status" value="1"/>
</dbReference>
<dbReference type="Pfam" id="PF00643">
    <property type="entry name" value="zf-B_box"/>
    <property type="match status" value="1"/>
</dbReference>
<evidence type="ECO:0000313" key="9">
    <source>
        <dbReference type="Ensembl" id="ENSPMGP00000023140.1"/>
    </source>
</evidence>
<dbReference type="InterPro" id="IPR043136">
    <property type="entry name" value="B30.2/SPRY_sf"/>
</dbReference>
<evidence type="ECO:0008006" key="11">
    <source>
        <dbReference type="Google" id="ProtNLM"/>
    </source>
</evidence>
<dbReference type="PROSITE" id="PS50119">
    <property type="entry name" value="ZF_BBOX"/>
    <property type="match status" value="1"/>
</dbReference>
<dbReference type="CDD" id="cd12893">
    <property type="entry name" value="SPRY_PRY_TRIM35"/>
    <property type="match status" value="1"/>
</dbReference>
<dbReference type="SUPFAM" id="SSF57845">
    <property type="entry name" value="B-box zinc-binding domain"/>
    <property type="match status" value="1"/>
</dbReference>
<feature type="coiled-coil region" evidence="5">
    <location>
        <begin position="196"/>
        <end position="237"/>
    </location>
</feature>
<dbReference type="Pfam" id="PF13445">
    <property type="entry name" value="zf-RING_UBOX"/>
    <property type="match status" value="1"/>
</dbReference>
<keyword evidence="10" id="KW-1185">Reference proteome</keyword>
<dbReference type="PROSITE" id="PS50089">
    <property type="entry name" value="ZF_RING_2"/>
    <property type="match status" value="1"/>
</dbReference>
<dbReference type="Pfam" id="PF13765">
    <property type="entry name" value="PRY"/>
    <property type="match status" value="1"/>
</dbReference>
<evidence type="ECO:0000259" key="7">
    <source>
        <dbReference type="PROSITE" id="PS50119"/>
    </source>
</evidence>
<proteinExistence type="predicted"/>
<dbReference type="Gene3D" id="2.60.120.920">
    <property type="match status" value="1"/>
</dbReference>
<evidence type="ECO:0000259" key="6">
    <source>
        <dbReference type="PROSITE" id="PS50089"/>
    </source>
</evidence>
<evidence type="ECO:0000256" key="3">
    <source>
        <dbReference type="ARBA" id="ARBA00022833"/>
    </source>
</evidence>
<dbReference type="FunFam" id="2.60.120.920:FF:000004">
    <property type="entry name" value="Butyrophilin subfamily 1 member A1"/>
    <property type="match status" value="1"/>
</dbReference>
<dbReference type="InterPro" id="IPR006574">
    <property type="entry name" value="PRY"/>
</dbReference>
<dbReference type="InterPro" id="IPR001870">
    <property type="entry name" value="B30.2/SPRY"/>
</dbReference>
<sequence length="461" mass="52827">MDVDMENEASGALRRDLTCPVCQNIFSDPVLLPCTHSFCRECLQRSWLFNKKCPFCRELFTEDQAIANRDLKNACDTFVKQTNWTSPPKPSEFSCTLHLKPLELYCELDERLVCVDCATLHSTHRLLLRHSSQHAPLTHELNGKVEYFEKKIDLYGKMRQTLFKTVEYIKKQAGAAENQIKEEFERLHNFLQAEENMRLKTLATEVKEKISNVQEKIFETEEHLKSLKDHLDTLKNELDNEDLPLLMRVSKVEKDCLLVMSKHVGSLSFNIWKSMKDCVHYYPVVLDPNTASPWLALSPDMISMKESLEPLPVPDNPDRFDPCVFVLGAEGYTSGKHKWEVSVGDNPKWILGVCKESVVRKKMFRVSTTGGVWAIRLSKGMYTALTQERTQLPVNSCPEKICVRLNMDKGEVSFYDGLAEKHLVSFTFKLEKGEKMYPLFGPGLQNTPMTIVPGKVKIHTS</sequence>
<dbReference type="PRINTS" id="PR01407">
    <property type="entry name" value="BUTYPHLNCDUF"/>
</dbReference>
<dbReference type="InterPro" id="IPR017907">
    <property type="entry name" value="Znf_RING_CS"/>
</dbReference>
<dbReference type="Proteomes" id="UP000261520">
    <property type="component" value="Unplaced"/>
</dbReference>
<dbReference type="GO" id="GO:0008270">
    <property type="term" value="F:zinc ion binding"/>
    <property type="evidence" value="ECO:0007669"/>
    <property type="project" value="UniProtKB-KW"/>
</dbReference>
<dbReference type="AlphaFoldDB" id="A0A3B4B2B0"/>
<dbReference type="SMART" id="SM00589">
    <property type="entry name" value="PRY"/>
    <property type="match status" value="1"/>
</dbReference>
<dbReference type="Gene3D" id="3.30.160.60">
    <property type="entry name" value="Classic Zinc Finger"/>
    <property type="match status" value="1"/>
</dbReference>
<dbReference type="SMART" id="SM00184">
    <property type="entry name" value="RING"/>
    <property type="match status" value="1"/>
</dbReference>
<feature type="domain" description="B30.2/SPRY" evidence="8">
    <location>
        <begin position="264"/>
        <end position="458"/>
    </location>
</feature>
<dbReference type="Ensembl" id="ENSPMGT00000024651.1">
    <property type="protein sequence ID" value="ENSPMGP00000023140.1"/>
    <property type="gene ID" value="ENSPMGG00000018726.1"/>
</dbReference>
<name>A0A3B4B2B0_9GOBI</name>
<dbReference type="SUPFAM" id="SSF57850">
    <property type="entry name" value="RING/U-box"/>
    <property type="match status" value="1"/>
</dbReference>
<evidence type="ECO:0000256" key="1">
    <source>
        <dbReference type="ARBA" id="ARBA00022723"/>
    </source>
</evidence>
<dbReference type="STRING" id="409849.ENSPMGP00000023140"/>
<keyword evidence="2 4" id="KW-0863">Zinc-finger</keyword>
<dbReference type="InterPro" id="IPR003879">
    <property type="entry name" value="Butyrophylin_SPRY"/>
</dbReference>
<keyword evidence="3" id="KW-0862">Zinc</keyword>
<accession>A0A3B4B2B0</accession>